<gene>
    <name evidence="6" type="ORF">SAMN02799615_01069</name>
</gene>
<dbReference type="InterPro" id="IPR011459">
    <property type="entry name" value="DUF1565"/>
</dbReference>
<dbReference type="InterPro" id="IPR012334">
    <property type="entry name" value="Pectin_lyas_fold"/>
</dbReference>
<dbReference type="SMART" id="SM00710">
    <property type="entry name" value="PbH1"/>
    <property type="match status" value="7"/>
</dbReference>
<keyword evidence="2" id="KW-0964">Secreted</keyword>
<evidence type="ECO:0000259" key="5">
    <source>
        <dbReference type="Pfam" id="PF07602"/>
    </source>
</evidence>
<dbReference type="GO" id="GO:0005576">
    <property type="term" value="C:extracellular region"/>
    <property type="evidence" value="ECO:0007669"/>
    <property type="project" value="UniProtKB-SubCell"/>
</dbReference>
<dbReference type="Pfam" id="PF07602">
    <property type="entry name" value="DUF1565"/>
    <property type="match status" value="1"/>
</dbReference>
<evidence type="ECO:0000256" key="4">
    <source>
        <dbReference type="SAM" id="SignalP"/>
    </source>
</evidence>
<dbReference type="PANTHER" id="PTHR40088:SF2">
    <property type="entry name" value="SECRETED SUGAR HYDROLASE"/>
    <property type="match status" value="1"/>
</dbReference>
<reference evidence="7" key="1">
    <citation type="submission" date="2016-10" db="EMBL/GenBank/DDBJ databases">
        <authorList>
            <person name="Varghese N."/>
            <person name="Submissions S."/>
        </authorList>
    </citation>
    <scope>NUCLEOTIDE SEQUENCE [LARGE SCALE GENOMIC DNA]</scope>
    <source>
        <strain evidence="7">UNC178MFTsu3.1</strain>
    </source>
</reference>
<dbReference type="GO" id="GO:0016837">
    <property type="term" value="F:carbon-oxygen lyase activity, acting on polysaccharides"/>
    <property type="evidence" value="ECO:0007669"/>
    <property type="project" value="TreeGrafter"/>
</dbReference>
<feature type="signal peptide" evidence="4">
    <location>
        <begin position="1"/>
        <end position="25"/>
    </location>
</feature>
<dbReference type="Proteomes" id="UP000199477">
    <property type="component" value="Unassembled WGS sequence"/>
</dbReference>
<keyword evidence="3 4" id="KW-0732">Signal</keyword>
<dbReference type="InterPro" id="IPR006626">
    <property type="entry name" value="PbH1"/>
</dbReference>
<evidence type="ECO:0000256" key="1">
    <source>
        <dbReference type="ARBA" id="ARBA00004613"/>
    </source>
</evidence>
<proteinExistence type="predicted"/>
<name>A0A1I2ALS3_9GAMM</name>
<protein>
    <recommendedName>
        <fullName evidence="5">DUF1565 domain-containing protein</fullName>
    </recommendedName>
</protein>
<dbReference type="STRING" id="500610.SAMN02799615_01069"/>
<comment type="subcellular location">
    <subcellularLocation>
        <location evidence="1">Secreted</location>
    </subcellularLocation>
</comment>
<dbReference type="Gene3D" id="2.160.20.10">
    <property type="entry name" value="Single-stranded right-handed beta-helix, Pectin lyase-like"/>
    <property type="match status" value="1"/>
</dbReference>
<feature type="chain" id="PRO_5011795888" description="DUF1565 domain-containing protein" evidence="4">
    <location>
        <begin position="26"/>
        <end position="517"/>
    </location>
</feature>
<organism evidence="6 7">
    <name type="scientific">Dyella marensis</name>
    <dbReference type="NCBI Taxonomy" id="500610"/>
    <lineage>
        <taxon>Bacteria</taxon>
        <taxon>Pseudomonadati</taxon>
        <taxon>Pseudomonadota</taxon>
        <taxon>Gammaproteobacteria</taxon>
        <taxon>Lysobacterales</taxon>
        <taxon>Rhodanobacteraceae</taxon>
        <taxon>Dyella</taxon>
    </lineage>
</organism>
<evidence type="ECO:0000313" key="6">
    <source>
        <dbReference type="EMBL" id="SFE44667.1"/>
    </source>
</evidence>
<dbReference type="PANTHER" id="PTHR40088">
    <property type="entry name" value="PECTATE LYASE (EUROFUNG)"/>
    <property type="match status" value="1"/>
</dbReference>
<accession>A0A1I2ALS3</accession>
<dbReference type="InterPro" id="IPR052052">
    <property type="entry name" value="Polysaccharide_Lyase_9"/>
</dbReference>
<keyword evidence="7" id="KW-1185">Reference proteome</keyword>
<dbReference type="InterPro" id="IPR011050">
    <property type="entry name" value="Pectin_lyase_fold/virulence"/>
</dbReference>
<evidence type="ECO:0000256" key="2">
    <source>
        <dbReference type="ARBA" id="ARBA00022525"/>
    </source>
</evidence>
<dbReference type="AlphaFoldDB" id="A0A1I2ALS3"/>
<dbReference type="RefSeq" id="WP_051548970.1">
    <property type="nucleotide sequence ID" value="NZ_FONH01000002.1"/>
</dbReference>
<evidence type="ECO:0000313" key="7">
    <source>
        <dbReference type="Proteomes" id="UP000199477"/>
    </source>
</evidence>
<evidence type="ECO:0000256" key="3">
    <source>
        <dbReference type="ARBA" id="ARBA00022729"/>
    </source>
</evidence>
<sequence>MKHAPAWKFAPVFCAVLAALPYAQARADGHTYYVATNGNDSAAGTLDAPWRSIGRAARGVMPGDSVYVRGGTYNETIDVNTSGSAAAGPIVFASYPGEKAAVSGAGLAVPANAMRGLWNLNNVSYVTVQGFDIGNYSTSSTSATPVGIYLNGGGTQVNILGNRVHDIANRIESCPNGNAFGIEVYANDAAHSINHLTISGNEVDHLRTGCSESLSLTGNVEQWTISNNVVHDNDNIGIAALGFESMSGRNGGSFQSQARDGVISGNSVYNISSEGNAAYPAGDFSADGIYVEGGTRVTIERNLVNRADVGIELASETKGKFTSDVIARNNLVMFSNITGISIGGAASGNGGTQNATIVNNTLFRNDQQASGSGEFQIQFHASGTVFENNLLYATTDGLLVNFWPKTTNNAGYANPGTLEHNLYFADGGVGNANWVWLGKSYTGIAGYRTASGADKLTMLVNPMFASLTMPDLHVGSGSAARGAGVVLPASTVGTVDFDGQPRLSGAGKIDIGAYQQP</sequence>
<dbReference type="EMBL" id="FONH01000002">
    <property type="protein sequence ID" value="SFE44667.1"/>
    <property type="molecule type" value="Genomic_DNA"/>
</dbReference>
<dbReference type="SUPFAM" id="SSF51126">
    <property type="entry name" value="Pectin lyase-like"/>
    <property type="match status" value="1"/>
</dbReference>
<feature type="domain" description="DUF1565" evidence="5">
    <location>
        <begin position="37"/>
        <end position="270"/>
    </location>
</feature>